<evidence type="ECO:0000259" key="2">
    <source>
        <dbReference type="SMART" id="SM01123"/>
    </source>
</evidence>
<protein>
    <recommendedName>
        <fullName evidence="2">DBP10 C-terminal domain-containing protein</fullName>
    </recommendedName>
</protein>
<gene>
    <name evidence="3" type="ORF">RIMI_LOCUS3138596</name>
</gene>
<dbReference type="Proteomes" id="UP001176940">
    <property type="component" value="Unassembled WGS sequence"/>
</dbReference>
<feature type="domain" description="DBP10 C-terminal" evidence="2">
    <location>
        <begin position="91"/>
        <end position="151"/>
    </location>
</feature>
<dbReference type="Pfam" id="PF08147">
    <property type="entry name" value="DBP10CT"/>
    <property type="match status" value="1"/>
</dbReference>
<evidence type="ECO:0000313" key="4">
    <source>
        <dbReference type="Proteomes" id="UP001176940"/>
    </source>
</evidence>
<dbReference type="SMART" id="SM01123">
    <property type="entry name" value="DBP10CT"/>
    <property type="match status" value="1"/>
</dbReference>
<dbReference type="EMBL" id="CAUEEQ010004603">
    <property type="protein sequence ID" value="CAJ0927834.1"/>
    <property type="molecule type" value="Genomic_DNA"/>
</dbReference>
<sequence>MCCAFTLRPAVSQCGKQTARDRHRNGVFSQVLGKRKREDAAENEETKKKKGDVSQDPEYYVPYRPKDFESERGLSIASNSFEQAAAGAVLDLLGDQTEDLRKTKHIMKWDRKKKKFVGAGGHEDKKKIKTESGRVISSSYKTNIYEDWKKKYKIDDQDSEEEEDRQTGKSHRKGRGTSSDQDPDPESDGPLDLESPGYQSTIDSLIEAVNQSLQVDEEPATSRTDNFVSFKRTKHTHRVFANHPEFQDIVQ</sequence>
<feature type="compositionally biased region" description="Acidic residues" evidence="1">
    <location>
        <begin position="181"/>
        <end position="191"/>
    </location>
</feature>
<evidence type="ECO:0000256" key="1">
    <source>
        <dbReference type="SAM" id="MobiDB-lite"/>
    </source>
</evidence>
<feature type="compositionally biased region" description="Polar residues" evidence="1">
    <location>
        <begin position="197"/>
        <end position="214"/>
    </location>
</feature>
<feature type="region of interest" description="Disordered" evidence="1">
    <location>
        <begin position="16"/>
        <end position="57"/>
    </location>
</feature>
<feature type="region of interest" description="Disordered" evidence="1">
    <location>
        <begin position="151"/>
        <end position="227"/>
    </location>
</feature>
<organism evidence="3 4">
    <name type="scientific">Ranitomeya imitator</name>
    <name type="common">mimic poison frog</name>
    <dbReference type="NCBI Taxonomy" id="111125"/>
    <lineage>
        <taxon>Eukaryota</taxon>
        <taxon>Metazoa</taxon>
        <taxon>Chordata</taxon>
        <taxon>Craniata</taxon>
        <taxon>Vertebrata</taxon>
        <taxon>Euteleostomi</taxon>
        <taxon>Amphibia</taxon>
        <taxon>Batrachia</taxon>
        <taxon>Anura</taxon>
        <taxon>Neobatrachia</taxon>
        <taxon>Hyloidea</taxon>
        <taxon>Dendrobatidae</taxon>
        <taxon>Dendrobatinae</taxon>
        <taxon>Ranitomeya</taxon>
    </lineage>
</organism>
<comment type="caution">
    <text evidence="3">The sequence shown here is derived from an EMBL/GenBank/DDBJ whole genome shotgun (WGS) entry which is preliminary data.</text>
</comment>
<keyword evidence="4" id="KW-1185">Reference proteome</keyword>
<dbReference type="InterPro" id="IPR012541">
    <property type="entry name" value="DBP10_C"/>
</dbReference>
<name>A0ABN9L0L2_9NEOB</name>
<accession>A0ABN9L0L2</accession>
<reference evidence="3" key="1">
    <citation type="submission" date="2023-07" db="EMBL/GenBank/DDBJ databases">
        <authorList>
            <person name="Stuckert A."/>
        </authorList>
    </citation>
    <scope>NUCLEOTIDE SEQUENCE</scope>
</reference>
<feature type="compositionally biased region" description="Basic and acidic residues" evidence="1">
    <location>
        <begin position="36"/>
        <end position="53"/>
    </location>
</feature>
<evidence type="ECO:0000313" key="3">
    <source>
        <dbReference type="EMBL" id="CAJ0927834.1"/>
    </source>
</evidence>
<proteinExistence type="predicted"/>